<gene>
    <name evidence="1" type="ORF">JOE68_003349</name>
</gene>
<organism evidence="1 2">
    <name type="scientific">Saccharothrix algeriensis</name>
    <dbReference type="NCBI Taxonomy" id="173560"/>
    <lineage>
        <taxon>Bacteria</taxon>
        <taxon>Bacillati</taxon>
        <taxon>Actinomycetota</taxon>
        <taxon>Actinomycetes</taxon>
        <taxon>Pseudonocardiales</taxon>
        <taxon>Pseudonocardiaceae</taxon>
        <taxon>Saccharothrix</taxon>
    </lineage>
</organism>
<dbReference type="EMBL" id="JAFBCL010000001">
    <property type="protein sequence ID" value="MBM7812484.1"/>
    <property type="molecule type" value="Genomic_DNA"/>
</dbReference>
<evidence type="ECO:0000313" key="2">
    <source>
        <dbReference type="Proteomes" id="UP001195724"/>
    </source>
</evidence>
<comment type="caution">
    <text evidence="1">The sequence shown here is derived from an EMBL/GenBank/DDBJ whole genome shotgun (WGS) entry which is preliminary data.</text>
</comment>
<accession>A0ABS2S8D3</accession>
<dbReference type="Proteomes" id="UP001195724">
    <property type="component" value="Unassembled WGS sequence"/>
</dbReference>
<name>A0ABS2S8D3_9PSEU</name>
<dbReference type="RefSeq" id="WP_204843253.1">
    <property type="nucleotide sequence ID" value="NZ_JAFBCL010000001.1"/>
</dbReference>
<protein>
    <submittedName>
        <fullName evidence="1">Uncharacterized protein</fullName>
    </submittedName>
</protein>
<evidence type="ECO:0000313" key="1">
    <source>
        <dbReference type="EMBL" id="MBM7812484.1"/>
    </source>
</evidence>
<keyword evidence="2" id="KW-1185">Reference proteome</keyword>
<reference evidence="1 2" key="1">
    <citation type="submission" date="2021-01" db="EMBL/GenBank/DDBJ databases">
        <title>Sequencing the genomes of 1000 actinobacteria strains.</title>
        <authorList>
            <person name="Klenk H.-P."/>
        </authorList>
    </citation>
    <scope>NUCLEOTIDE SEQUENCE [LARGE SCALE GENOMIC DNA]</scope>
    <source>
        <strain evidence="1 2">DSM 44581</strain>
    </source>
</reference>
<proteinExistence type="predicted"/>
<sequence>METLAHTLAHDAPIVYAVVDEEGAVAAWIIELRPDDVLTAFFDGSTTYTTDSTQCALEFVNLTEGINGQLINATAARHSTSEDPTAL</sequence>